<dbReference type="HOGENOM" id="CLU_321471_0_0_1"/>
<reference evidence="2 3" key="1">
    <citation type="journal article" date="2006" name="Nature">
        <title>Global trends of whole-genome duplications revealed by the ciliate Paramecium tetraurelia.</title>
        <authorList>
            <consortium name="Genoscope"/>
            <person name="Aury J.-M."/>
            <person name="Jaillon O."/>
            <person name="Duret L."/>
            <person name="Noel B."/>
            <person name="Jubin C."/>
            <person name="Porcel B.M."/>
            <person name="Segurens B."/>
            <person name="Daubin V."/>
            <person name="Anthouard V."/>
            <person name="Aiach N."/>
            <person name="Arnaiz O."/>
            <person name="Billaut A."/>
            <person name="Beisson J."/>
            <person name="Blanc I."/>
            <person name="Bouhouche K."/>
            <person name="Camara F."/>
            <person name="Duharcourt S."/>
            <person name="Guigo R."/>
            <person name="Gogendeau D."/>
            <person name="Katinka M."/>
            <person name="Keller A.-M."/>
            <person name="Kissmehl R."/>
            <person name="Klotz C."/>
            <person name="Koll F."/>
            <person name="Le Moue A."/>
            <person name="Lepere C."/>
            <person name="Malinsky S."/>
            <person name="Nowacki M."/>
            <person name="Nowak J.K."/>
            <person name="Plattner H."/>
            <person name="Poulain J."/>
            <person name="Ruiz F."/>
            <person name="Serrano V."/>
            <person name="Zagulski M."/>
            <person name="Dessen P."/>
            <person name="Betermier M."/>
            <person name="Weissenbach J."/>
            <person name="Scarpelli C."/>
            <person name="Schachter V."/>
            <person name="Sperling L."/>
            <person name="Meyer E."/>
            <person name="Cohen J."/>
            <person name="Wincker P."/>
        </authorList>
    </citation>
    <scope>NUCLEOTIDE SEQUENCE [LARGE SCALE GENOMIC DNA]</scope>
    <source>
        <strain evidence="2 3">Stock d4-2</strain>
    </source>
</reference>
<accession>A0BGU8</accession>
<gene>
    <name evidence="2" type="ORF">GSPATT00028800001</name>
</gene>
<protein>
    <submittedName>
        <fullName evidence="2">Uncharacterized protein</fullName>
    </submittedName>
</protein>
<dbReference type="Proteomes" id="UP000000600">
    <property type="component" value="Unassembled WGS sequence"/>
</dbReference>
<evidence type="ECO:0000313" key="2">
    <source>
        <dbReference type="EMBL" id="CAK57765.1"/>
    </source>
</evidence>
<dbReference type="OMA" id="EFERNIC"/>
<organism evidence="2 3">
    <name type="scientific">Paramecium tetraurelia</name>
    <dbReference type="NCBI Taxonomy" id="5888"/>
    <lineage>
        <taxon>Eukaryota</taxon>
        <taxon>Sar</taxon>
        <taxon>Alveolata</taxon>
        <taxon>Ciliophora</taxon>
        <taxon>Intramacronucleata</taxon>
        <taxon>Oligohymenophorea</taxon>
        <taxon>Peniculida</taxon>
        <taxon>Parameciidae</taxon>
        <taxon>Paramecium</taxon>
    </lineage>
</organism>
<dbReference type="AlphaFoldDB" id="A0BGU8"/>
<proteinExistence type="predicted"/>
<dbReference type="OrthoDB" id="298556at2759"/>
<feature type="coiled-coil region" evidence="1">
    <location>
        <begin position="802"/>
        <end position="857"/>
    </location>
</feature>
<dbReference type="GeneID" id="5010942"/>
<name>A0BGU8_PARTE</name>
<evidence type="ECO:0000256" key="1">
    <source>
        <dbReference type="SAM" id="Coils"/>
    </source>
</evidence>
<keyword evidence="1" id="KW-0175">Coiled coil</keyword>
<dbReference type="KEGG" id="ptm:GSPATT00028800001"/>
<dbReference type="EMBL" id="CT867994">
    <property type="protein sequence ID" value="CAK57765.1"/>
    <property type="molecule type" value="Genomic_DNA"/>
</dbReference>
<evidence type="ECO:0000313" key="3">
    <source>
        <dbReference type="Proteomes" id="UP000000600"/>
    </source>
</evidence>
<dbReference type="RefSeq" id="XP_001425163.1">
    <property type="nucleotide sequence ID" value="XM_001425126.1"/>
</dbReference>
<keyword evidence="3" id="KW-1185">Reference proteome</keyword>
<dbReference type="InParanoid" id="A0BGU8"/>
<sequence>MDQEEEQGYFLNMTLLKKSFVSAFKDQSQVHQILSNIQFSVLKGFKIRLAANEQIDDVDFDKIIFLFDGQKVTSNSMSHILINSENANYLSPKTYYKILQPFTSNLKMLSLNIMDNAGLSIVEWLKQLSLIIQSCVQLEQLYIQIHKFVTIILNKGYLQIKLKCGITNDGTSIEQLAQLGSKLQFNKFRLKIDEDNVIKNSLDHFGPILLNCNNLNYFSLTIGQSCQLNSTQFLQCLNLQPIKTFKIKIGNSNEIGNQALLTILQLIQNQLRFLKLQVGSSTKIFKQFQLQSQYNEVTMNQSQFNKLEQLNFKIGKNNDFQNGGAKFLALLLDSPQLQMVKINIGDSNQMTDLQALSIFILLQKLRTVNILELEFERNICVNKLCLEQLEKLINKSSNLNSLSLNFAKQQQNLDFTNLFYTLGQKRNLVNLDLSIGGQQGLPDLFELGQRLKELEYLSVFKIHLKGNNNIEYPKLQQFLQLVKSNKTLNLLSIKTGSQKSSEYRQEEMNSNALLLKRICLFGTPIIIYFSHLNDQISYQYNFDRLQLIGNLQVISRDTLMPIPSNQLVLQIRDVQRVDNQQLKQIYSLIKQQDYIDIQISQLLIKYQNGVSVMKADSLNYLVQFVAFTQRQITEIKIQEEDFLWQGISQLLLEFIRRQRTAEIPEFKFISKNISIILQNSSLEIKAKDPMELNQEGFSEFCELLFLISYFEVRFLKIEFPITNFSQDWNQLSSALVHFEQLQKLDLNLKNLSNNEGHCRDYKSLHQNLLKVFMENKYLTDYDYFSEKAVFPITLQYHLGNQIKELEGQINQQEAQVQRILNGNPIPGDQNVDFDQLQQSLNANKKDLEERNKDIKRGKEFDGIKQKVLLRRRRLTYQYFMAIKKYSQRLNKQQMISDIIEML</sequence>